<dbReference type="FunFam" id="1.20.1260.100:FF:000001">
    <property type="entry name" value="translocator protein 2"/>
    <property type="match status" value="1"/>
</dbReference>
<dbReference type="CDD" id="cd15904">
    <property type="entry name" value="TSPO_MBR"/>
    <property type="match status" value="1"/>
</dbReference>
<gene>
    <name evidence="7" type="ORF">HMPREF9498_02483</name>
</gene>
<reference evidence="8" key="1">
    <citation type="submission" date="2010-07" db="EMBL/GenBank/DDBJ databases">
        <authorList>
            <person name="Weinstock G."/>
            <person name="Sodergren E."/>
            <person name="Clifton S."/>
            <person name="Fulton L."/>
            <person name="Fulton B."/>
            <person name="Courtney L."/>
            <person name="Fronick C."/>
            <person name="Harrison M."/>
            <person name="Strong C."/>
            <person name="Farmer C."/>
            <person name="Delahaunty K."/>
            <person name="Markovic C."/>
            <person name="Hall O."/>
            <person name="Minx P."/>
            <person name="Tomlinson C."/>
            <person name="Mitreva M."/>
            <person name="Hou S."/>
            <person name="Chen J."/>
            <person name="Wollam A."/>
            <person name="Pepin K.H."/>
            <person name="Johnson M."/>
            <person name="Bhonagiri V."/>
            <person name="Zhang X."/>
            <person name="Suruliraj S."/>
            <person name="Warren W."/>
            <person name="Chinwalla A."/>
            <person name="Mardis E.R."/>
            <person name="Wilson R.K."/>
        </authorList>
    </citation>
    <scope>NUCLEOTIDE SEQUENCE [LARGE SCALE GENOMIC DNA]</scope>
    <source>
        <strain evidence="8">TX4248</strain>
    </source>
</reference>
<feature type="transmembrane region" description="Helical" evidence="6">
    <location>
        <begin position="134"/>
        <end position="156"/>
    </location>
</feature>
<dbReference type="Gene3D" id="1.20.1260.100">
    <property type="entry name" value="TspO/MBR protein"/>
    <property type="match status" value="1"/>
</dbReference>
<dbReference type="PIRSF" id="PIRSF005859">
    <property type="entry name" value="PBR"/>
    <property type="match status" value="1"/>
</dbReference>
<dbReference type="HOGENOM" id="CLU_091805_2_1_9"/>
<protein>
    <submittedName>
        <fullName evidence="7">TspO/MBR family protein</fullName>
    </submittedName>
</protein>
<evidence type="ECO:0000256" key="2">
    <source>
        <dbReference type="ARBA" id="ARBA00007524"/>
    </source>
</evidence>
<evidence type="ECO:0000313" key="7">
    <source>
        <dbReference type="EMBL" id="EFM81911.1"/>
    </source>
</evidence>
<dbReference type="GO" id="GO:0033013">
    <property type="term" value="P:tetrapyrrole metabolic process"/>
    <property type="evidence" value="ECO:0007669"/>
    <property type="project" value="UniProtKB-ARBA"/>
</dbReference>
<sequence length="157" mass="18687">MNRVKDKRLWLSIVGITGLGLLSGLFSVNAREYYQALRLPSFAPPGWLFGPVWLVLYIFMGITFYFILVHPNKQQKKRMITLFILQFIANFFWTFFFFSLQNNLLSVIDISLLWLLLIVQQWDYLRYKLITRGWLMIPYILWVTFAAALNYSILFLN</sequence>
<name>A0A125W3P2_ENTFL</name>
<evidence type="ECO:0000256" key="4">
    <source>
        <dbReference type="ARBA" id="ARBA00022989"/>
    </source>
</evidence>
<accession>A0A125W3P2</accession>
<dbReference type="EMBL" id="AEBR01000088">
    <property type="protein sequence ID" value="EFM81911.1"/>
    <property type="molecule type" value="Genomic_DNA"/>
</dbReference>
<feature type="transmembrane region" description="Helical" evidence="6">
    <location>
        <begin position="80"/>
        <end position="98"/>
    </location>
</feature>
<dbReference type="PANTHER" id="PTHR10057:SF0">
    <property type="entry name" value="TRANSLOCATOR PROTEIN"/>
    <property type="match status" value="1"/>
</dbReference>
<evidence type="ECO:0000256" key="1">
    <source>
        <dbReference type="ARBA" id="ARBA00004141"/>
    </source>
</evidence>
<dbReference type="InterPro" id="IPR038330">
    <property type="entry name" value="TspO/MBR-related_sf"/>
</dbReference>
<dbReference type="RefSeq" id="WP_002356884.1">
    <property type="nucleotide sequence ID" value="NZ_GL454478.1"/>
</dbReference>
<evidence type="ECO:0000256" key="3">
    <source>
        <dbReference type="ARBA" id="ARBA00022692"/>
    </source>
</evidence>
<dbReference type="AlphaFoldDB" id="A0A125W3P2"/>
<feature type="transmembrane region" description="Helical" evidence="6">
    <location>
        <begin position="9"/>
        <end position="28"/>
    </location>
</feature>
<dbReference type="InterPro" id="IPR004307">
    <property type="entry name" value="TspO_MBR"/>
</dbReference>
<keyword evidence="4 6" id="KW-1133">Transmembrane helix</keyword>
<comment type="similarity">
    <text evidence="2">Belongs to the TspO/BZRP family.</text>
</comment>
<keyword evidence="5 6" id="KW-0472">Membrane</keyword>
<evidence type="ECO:0000313" key="8">
    <source>
        <dbReference type="Proteomes" id="UP000004846"/>
    </source>
</evidence>
<comment type="subcellular location">
    <subcellularLocation>
        <location evidence="1">Membrane</location>
        <topology evidence="1">Multi-pass membrane protein</topology>
    </subcellularLocation>
</comment>
<keyword evidence="3 6" id="KW-0812">Transmembrane</keyword>
<organism evidence="7 8">
    <name type="scientific">Enterococcus faecalis TX4248</name>
    <dbReference type="NCBI Taxonomy" id="749495"/>
    <lineage>
        <taxon>Bacteria</taxon>
        <taxon>Bacillati</taxon>
        <taxon>Bacillota</taxon>
        <taxon>Bacilli</taxon>
        <taxon>Lactobacillales</taxon>
        <taxon>Enterococcaceae</taxon>
        <taxon>Enterococcus</taxon>
    </lineage>
</organism>
<proteinExistence type="inferred from homology"/>
<comment type="caution">
    <text evidence="7">The sequence shown here is derived from an EMBL/GenBank/DDBJ whole genome shotgun (WGS) entry which is preliminary data.</text>
</comment>
<dbReference type="Pfam" id="PF03073">
    <property type="entry name" value="TspO_MBR"/>
    <property type="match status" value="1"/>
</dbReference>
<evidence type="ECO:0000256" key="5">
    <source>
        <dbReference type="ARBA" id="ARBA00023136"/>
    </source>
</evidence>
<dbReference type="Proteomes" id="UP000004846">
    <property type="component" value="Unassembled WGS sequence"/>
</dbReference>
<feature type="transmembrane region" description="Helical" evidence="6">
    <location>
        <begin position="48"/>
        <end position="68"/>
    </location>
</feature>
<dbReference type="PANTHER" id="PTHR10057">
    <property type="entry name" value="PERIPHERAL-TYPE BENZODIAZEPINE RECEPTOR"/>
    <property type="match status" value="1"/>
</dbReference>
<dbReference type="GeneID" id="60894360"/>
<dbReference type="GO" id="GO:0016020">
    <property type="term" value="C:membrane"/>
    <property type="evidence" value="ECO:0007669"/>
    <property type="project" value="UniProtKB-SubCell"/>
</dbReference>
<evidence type="ECO:0000256" key="6">
    <source>
        <dbReference type="SAM" id="Phobius"/>
    </source>
</evidence>